<proteinExistence type="predicted"/>
<accession>A0A0A8Z2T5</accession>
<dbReference type="EMBL" id="GBRH01264196">
    <property type="protein sequence ID" value="JAD33699.1"/>
    <property type="molecule type" value="Transcribed_RNA"/>
</dbReference>
<name>A0A0A8Z2T5_ARUDO</name>
<reference evidence="1" key="1">
    <citation type="submission" date="2014-09" db="EMBL/GenBank/DDBJ databases">
        <authorList>
            <person name="Magalhaes I.L.F."/>
            <person name="Oliveira U."/>
            <person name="Santos F.R."/>
            <person name="Vidigal T.H.D.A."/>
            <person name="Brescovit A.D."/>
            <person name="Santos A.J."/>
        </authorList>
    </citation>
    <scope>NUCLEOTIDE SEQUENCE</scope>
    <source>
        <tissue evidence="1">Shoot tissue taken approximately 20 cm above the soil surface</tissue>
    </source>
</reference>
<organism evidence="1">
    <name type="scientific">Arundo donax</name>
    <name type="common">Giant reed</name>
    <name type="synonym">Donax arundinaceus</name>
    <dbReference type="NCBI Taxonomy" id="35708"/>
    <lineage>
        <taxon>Eukaryota</taxon>
        <taxon>Viridiplantae</taxon>
        <taxon>Streptophyta</taxon>
        <taxon>Embryophyta</taxon>
        <taxon>Tracheophyta</taxon>
        <taxon>Spermatophyta</taxon>
        <taxon>Magnoliopsida</taxon>
        <taxon>Liliopsida</taxon>
        <taxon>Poales</taxon>
        <taxon>Poaceae</taxon>
        <taxon>PACMAD clade</taxon>
        <taxon>Arundinoideae</taxon>
        <taxon>Arundineae</taxon>
        <taxon>Arundo</taxon>
    </lineage>
</organism>
<protein>
    <submittedName>
        <fullName evidence="1">Uncharacterized protein</fullName>
    </submittedName>
</protein>
<evidence type="ECO:0000313" key="1">
    <source>
        <dbReference type="EMBL" id="JAD33699.1"/>
    </source>
</evidence>
<reference evidence="1" key="2">
    <citation type="journal article" date="2015" name="Data Brief">
        <title>Shoot transcriptome of the giant reed, Arundo donax.</title>
        <authorList>
            <person name="Barrero R.A."/>
            <person name="Guerrero F.D."/>
            <person name="Moolhuijzen P."/>
            <person name="Goolsby J.A."/>
            <person name="Tidwell J."/>
            <person name="Bellgard S.E."/>
            <person name="Bellgard M.I."/>
        </authorList>
    </citation>
    <scope>NUCLEOTIDE SEQUENCE</scope>
    <source>
        <tissue evidence="1">Shoot tissue taken approximately 20 cm above the soil surface</tissue>
    </source>
</reference>
<sequence length="22" mass="2691">MTHHSFSNRLHMTHHSFSFFVC</sequence>
<dbReference type="AlphaFoldDB" id="A0A0A8Z2T5"/>